<dbReference type="InterPro" id="IPR009057">
    <property type="entry name" value="Homeodomain-like_sf"/>
</dbReference>
<dbReference type="Gene3D" id="1.10.10.60">
    <property type="entry name" value="Homeodomain-like"/>
    <property type="match status" value="2"/>
</dbReference>
<feature type="domain" description="HTH araC/xylS-type" evidence="4">
    <location>
        <begin position="220"/>
        <end position="318"/>
    </location>
</feature>
<dbReference type="PANTHER" id="PTHR43130">
    <property type="entry name" value="ARAC-FAMILY TRANSCRIPTIONAL REGULATOR"/>
    <property type="match status" value="1"/>
</dbReference>
<keyword evidence="3" id="KW-0804">Transcription</keyword>
<evidence type="ECO:0000313" key="5">
    <source>
        <dbReference type="EMBL" id="WAC15327.1"/>
    </source>
</evidence>
<evidence type="ECO:0000313" key="6">
    <source>
        <dbReference type="Proteomes" id="UP001164653"/>
    </source>
</evidence>
<reference evidence="5" key="1">
    <citation type="submission" date="2022-11" db="EMBL/GenBank/DDBJ databases">
        <title>Dyadobacter pollutisoli sp. nov., isolated from plastic dumped soil.</title>
        <authorList>
            <person name="Kim J.M."/>
            <person name="Kim K.R."/>
            <person name="Lee J.K."/>
            <person name="Hao L."/>
            <person name="Jeon C.O."/>
        </authorList>
    </citation>
    <scope>NUCLEOTIDE SEQUENCE</scope>
    <source>
        <strain evidence="5">U1</strain>
    </source>
</reference>
<dbReference type="SMART" id="SM00342">
    <property type="entry name" value="HTH_ARAC"/>
    <property type="match status" value="1"/>
</dbReference>
<dbReference type="KEGG" id="dpf:ON006_15440"/>
<dbReference type="Pfam" id="PF12833">
    <property type="entry name" value="HTH_18"/>
    <property type="match status" value="1"/>
</dbReference>
<evidence type="ECO:0000256" key="1">
    <source>
        <dbReference type="ARBA" id="ARBA00023015"/>
    </source>
</evidence>
<dbReference type="InterPro" id="IPR052158">
    <property type="entry name" value="INH-QAR"/>
</dbReference>
<dbReference type="SUPFAM" id="SSF46689">
    <property type="entry name" value="Homeodomain-like"/>
    <property type="match status" value="2"/>
</dbReference>
<proteinExistence type="predicted"/>
<dbReference type="InterPro" id="IPR029062">
    <property type="entry name" value="Class_I_gatase-like"/>
</dbReference>
<protein>
    <submittedName>
        <fullName evidence="5">Helix-turn-helix domain-containing protein</fullName>
    </submittedName>
</protein>
<sequence length="321" mass="36872">MKHISILALKDATITSIDSSYQILNRVNDFLRYQGRTPFYSVEIVGLEKNIQLDHGLYSIHVKHTISDIKKTDLIVIPLLCGDFAKALKTNEGYADWLISQYHNGAEIVSLCVGSFFLASTGLLKNKKCAIHWAARNDFQVMFPDVHLIDDTIITDESGIYTCGGGYSYLNLLLYVIEKHLGREMSVLASKMFEIDIERKSQNPFMIFMGQKKHGDKEVLSSQEWIENNPTETFTVDEICTKMAVGRRTFERRFKKCTGNSVAEYIQRVKVEYTKKQLESGRKTVNEIIYDVGYNNIDAFRKVFKKHTDLSPIDYRRKYSA</sequence>
<organism evidence="5 6">
    <name type="scientific">Dyadobacter pollutisoli</name>
    <dbReference type="NCBI Taxonomy" id="2910158"/>
    <lineage>
        <taxon>Bacteria</taxon>
        <taxon>Pseudomonadati</taxon>
        <taxon>Bacteroidota</taxon>
        <taxon>Cytophagia</taxon>
        <taxon>Cytophagales</taxon>
        <taxon>Spirosomataceae</taxon>
        <taxon>Dyadobacter</taxon>
    </lineage>
</organism>
<gene>
    <name evidence="5" type="ORF">ON006_15440</name>
</gene>
<dbReference type="GO" id="GO:0043565">
    <property type="term" value="F:sequence-specific DNA binding"/>
    <property type="evidence" value="ECO:0007669"/>
    <property type="project" value="InterPro"/>
</dbReference>
<keyword evidence="6" id="KW-1185">Reference proteome</keyword>
<evidence type="ECO:0000259" key="4">
    <source>
        <dbReference type="PROSITE" id="PS01124"/>
    </source>
</evidence>
<dbReference type="Gene3D" id="3.40.50.880">
    <property type="match status" value="1"/>
</dbReference>
<name>A0A9E8NJB3_9BACT</name>
<dbReference type="PROSITE" id="PS01124">
    <property type="entry name" value="HTH_ARAC_FAMILY_2"/>
    <property type="match status" value="1"/>
</dbReference>
<evidence type="ECO:0000256" key="3">
    <source>
        <dbReference type="ARBA" id="ARBA00023163"/>
    </source>
</evidence>
<evidence type="ECO:0000256" key="2">
    <source>
        <dbReference type="ARBA" id="ARBA00023125"/>
    </source>
</evidence>
<dbReference type="EMBL" id="CP112998">
    <property type="protein sequence ID" value="WAC15327.1"/>
    <property type="molecule type" value="Genomic_DNA"/>
</dbReference>
<dbReference type="SUPFAM" id="SSF52317">
    <property type="entry name" value="Class I glutamine amidotransferase-like"/>
    <property type="match status" value="1"/>
</dbReference>
<dbReference type="InterPro" id="IPR018062">
    <property type="entry name" value="HTH_AraC-typ_CS"/>
</dbReference>
<keyword evidence="1" id="KW-0805">Transcription regulation</keyword>
<dbReference type="InterPro" id="IPR018060">
    <property type="entry name" value="HTH_AraC"/>
</dbReference>
<dbReference type="PROSITE" id="PS00041">
    <property type="entry name" value="HTH_ARAC_FAMILY_1"/>
    <property type="match status" value="1"/>
</dbReference>
<dbReference type="InterPro" id="IPR002818">
    <property type="entry name" value="DJ-1/PfpI"/>
</dbReference>
<dbReference type="GO" id="GO:0003700">
    <property type="term" value="F:DNA-binding transcription factor activity"/>
    <property type="evidence" value="ECO:0007669"/>
    <property type="project" value="InterPro"/>
</dbReference>
<dbReference type="AlphaFoldDB" id="A0A9E8NJB3"/>
<dbReference type="RefSeq" id="WP_244823029.1">
    <property type="nucleotide sequence ID" value="NZ_CP112998.1"/>
</dbReference>
<dbReference type="Pfam" id="PF01965">
    <property type="entry name" value="DJ-1_PfpI"/>
    <property type="match status" value="1"/>
</dbReference>
<dbReference type="PANTHER" id="PTHR43130:SF3">
    <property type="entry name" value="HTH-TYPE TRANSCRIPTIONAL REGULATOR RV1931C"/>
    <property type="match status" value="1"/>
</dbReference>
<accession>A0A9E8NJB3</accession>
<dbReference type="Proteomes" id="UP001164653">
    <property type="component" value="Chromosome"/>
</dbReference>
<keyword evidence="2" id="KW-0238">DNA-binding</keyword>